<evidence type="ECO:0000256" key="7">
    <source>
        <dbReference type="ARBA" id="ARBA00022779"/>
    </source>
</evidence>
<keyword evidence="6 10" id="KW-0812">Transmembrane</keyword>
<evidence type="ECO:0000256" key="6">
    <source>
        <dbReference type="ARBA" id="ARBA00022692"/>
    </source>
</evidence>
<comment type="function">
    <text evidence="1 10">Controls the rotational direction of flagella during chemotaxis.</text>
</comment>
<dbReference type="RefSeq" id="WP_228073406.1">
    <property type="nucleotide sequence ID" value="NZ_CP061205.1"/>
</dbReference>
<comment type="subcellular location">
    <subcellularLocation>
        <location evidence="10">Cell inner membrane</location>
    </subcellularLocation>
    <subcellularLocation>
        <location evidence="2">Cell membrane</location>
        <topology evidence="2">Single-pass membrane protein</topology>
    </subcellularLocation>
</comment>
<keyword evidence="10" id="KW-0997">Cell inner membrane</keyword>
<keyword evidence="4" id="KW-1003">Cell membrane</keyword>
<keyword evidence="7 10" id="KW-0283">Flagellar rotation</keyword>
<reference evidence="12" key="1">
    <citation type="journal article" date="2019" name="Int. J. Syst. Evol. Microbiol.">
        <title>The Global Catalogue of Microorganisms (GCM) 10K type strain sequencing project: providing services to taxonomists for standard genome sequencing and annotation.</title>
        <authorList>
            <consortium name="The Broad Institute Genomics Platform"/>
            <consortium name="The Broad Institute Genome Sequencing Center for Infectious Disease"/>
            <person name="Wu L."/>
            <person name="Ma J."/>
        </authorList>
    </citation>
    <scope>NUCLEOTIDE SEQUENCE [LARGE SCALE GENOMIC DNA]</scope>
    <source>
        <strain evidence="12">KCTC 62164</strain>
    </source>
</reference>
<keyword evidence="12" id="KW-1185">Reference proteome</keyword>
<proteinExistence type="inferred from homology"/>
<keyword evidence="11" id="KW-0282">Flagellum</keyword>
<evidence type="ECO:0000256" key="3">
    <source>
        <dbReference type="ARBA" id="ARBA00008281"/>
    </source>
</evidence>
<dbReference type="Pfam" id="PF03748">
    <property type="entry name" value="FliL"/>
    <property type="match status" value="1"/>
</dbReference>
<dbReference type="PANTHER" id="PTHR35091">
    <property type="entry name" value="FLAGELLAR PROTEIN FLIL"/>
    <property type="match status" value="1"/>
</dbReference>
<keyword evidence="8 10" id="KW-1133">Transmembrane helix</keyword>
<organism evidence="11 12">
    <name type="scientific">Kordiimonas pumila</name>
    <dbReference type="NCBI Taxonomy" id="2161677"/>
    <lineage>
        <taxon>Bacteria</taxon>
        <taxon>Pseudomonadati</taxon>
        <taxon>Pseudomonadota</taxon>
        <taxon>Alphaproteobacteria</taxon>
        <taxon>Kordiimonadales</taxon>
        <taxon>Kordiimonadaceae</taxon>
        <taxon>Kordiimonas</taxon>
    </lineage>
</organism>
<evidence type="ECO:0000256" key="2">
    <source>
        <dbReference type="ARBA" id="ARBA00004162"/>
    </source>
</evidence>
<keyword evidence="9 10" id="KW-0472">Membrane</keyword>
<gene>
    <name evidence="11" type="ORF">ACFOKA_04835</name>
</gene>
<name>A0ABV7D3B0_9PROT</name>
<evidence type="ECO:0000313" key="11">
    <source>
        <dbReference type="EMBL" id="MFC3051225.1"/>
    </source>
</evidence>
<keyword evidence="11" id="KW-0969">Cilium</keyword>
<dbReference type="PANTHER" id="PTHR35091:SF2">
    <property type="entry name" value="FLAGELLAR PROTEIN FLIL"/>
    <property type="match status" value="1"/>
</dbReference>
<comment type="caution">
    <text evidence="11">The sequence shown here is derived from an EMBL/GenBank/DDBJ whole genome shotgun (WGS) entry which is preliminary data.</text>
</comment>
<comment type="similarity">
    <text evidence="3 10">Belongs to the FliL family.</text>
</comment>
<dbReference type="Proteomes" id="UP001595444">
    <property type="component" value="Unassembled WGS sequence"/>
</dbReference>
<dbReference type="InterPro" id="IPR005503">
    <property type="entry name" value="FliL"/>
</dbReference>
<evidence type="ECO:0000256" key="1">
    <source>
        <dbReference type="ARBA" id="ARBA00002254"/>
    </source>
</evidence>
<feature type="transmembrane region" description="Helical" evidence="10">
    <location>
        <begin position="24"/>
        <end position="45"/>
    </location>
</feature>
<keyword evidence="11" id="KW-0966">Cell projection</keyword>
<dbReference type="EMBL" id="JBHRSL010000002">
    <property type="protein sequence ID" value="MFC3051225.1"/>
    <property type="molecule type" value="Genomic_DNA"/>
</dbReference>
<accession>A0ABV7D3B0</accession>
<evidence type="ECO:0000256" key="4">
    <source>
        <dbReference type="ARBA" id="ARBA00022475"/>
    </source>
</evidence>
<evidence type="ECO:0000256" key="9">
    <source>
        <dbReference type="ARBA" id="ARBA00023136"/>
    </source>
</evidence>
<evidence type="ECO:0000256" key="5">
    <source>
        <dbReference type="ARBA" id="ARBA00022500"/>
    </source>
</evidence>
<protein>
    <recommendedName>
        <fullName evidence="10">Flagellar protein FliL</fullName>
    </recommendedName>
</protein>
<evidence type="ECO:0000256" key="8">
    <source>
        <dbReference type="ARBA" id="ARBA00022989"/>
    </source>
</evidence>
<sequence length="187" mass="21053">MEETLGEAELVEGLERKKFSGKKLVVIVAALVVLLIIVMGVMSFFGGEHEEDTGEDAVIEKMAAEAAEHREQAKLEEDKPVEELQALFVELPDQLYNLNTGGQGTSFLQAKISLEVDRESYRAEINAKMPRILDEFNAYMRELRPEDLDGAAGIFRLKEELLMRINQAVAPTRVKDVLFRQFLVQGQ</sequence>
<evidence type="ECO:0000256" key="10">
    <source>
        <dbReference type="RuleBase" id="RU364125"/>
    </source>
</evidence>
<evidence type="ECO:0000313" key="12">
    <source>
        <dbReference type="Proteomes" id="UP001595444"/>
    </source>
</evidence>
<keyword evidence="5 10" id="KW-0145">Chemotaxis</keyword>